<evidence type="ECO:0000313" key="3">
    <source>
        <dbReference type="EMBL" id="KAK9840117.1"/>
    </source>
</evidence>
<sequence length="192" mass="22571">MQNLGKDLDHVVGVLLKGSAKERKDVMQRCFTEDAEFTHHLLQLKGRDEIYALYQYWHDVNLKLDFYNTNKIISENGDQVFLQLHEPITTYLLPFLTVEMYLQVILEIKKTEHGLVISRQEDHILWAETIVHQLPIIGAFYINYVRRWVGLAIVYLMFVVKSVTTSIDYLFAQTSTEVSHKYNRTHSIKLKQ</sequence>
<dbReference type="PANTHER" id="PTHR35393:SF1">
    <property type="entry name" value="SNOAL-LIKE DOMAIN-CONTAINING PROTEIN"/>
    <property type="match status" value="1"/>
</dbReference>
<proteinExistence type="predicted"/>
<reference evidence="3 4" key="1">
    <citation type="journal article" date="2024" name="Nat. Commun.">
        <title>Phylogenomics reveals the evolutionary origins of lichenization in chlorophyte algae.</title>
        <authorList>
            <person name="Puginier C."/>
            <person name="Libourel C."/>
            <person name="Otte J."/>
            <person name="Skaloud P."/>
            <person name="Haon M."/>
            <person name="Grisel S."/>
            <person name="Petersen M."/>
            <person name="Berrin J.G."/>
            <person name="Delaux P.M."/>
            <person name="Dal Grande F."/>
            <person name="Keller J."/>
        </authorList>
    </citation>
    <scope>NUCLEOTIDE SEQUENCE [LARGE SCALE GENOMIC DNA]</scope>
    <source>
        <strain evidence="3 4">SAG 2145</strain>
    </source>
</reference>
<accession>A0AAW1S225</accession>
<name>A0AAW1S225_9CHLO</name>
<comment type="caution">
    <text evidence="3">The sequence shown here is derived from an EMBL/GenBank/DDBJ whole genome shotgun (WGS) entry which is preliminary data.</text>
</comment>
<evidence type="ECO:0000313" key="4">
    <source>
        <dbReference type="Proteomes" id="UP001438707"/>
    </source>
</evidence>
<dbReference type="Proteomes" id="UP001438707">
    <property type="component" value="Unassembled WGS sequence"/>
</dbReference>
<keyword evidence="4" id="KW-1185">Reference proteome</keyword>
<dbReference type="InterPro" id="IPR057514">
    <property type="entry name" value="NTF2_SigF"/>
</dbReference>
<feature type="transmembrane region" description="Helical" evidence="1">
    <location>
        <begin position="148"/>
        <end position="171"/>
    </location>
</feature>
<dbReference type="AlphaFoldDB" id="A0AAW1S225"/>
<keyword evidence="1" id="KW-1133">Transmembrane helix</keyword>
<protein>
    <recommendedName>
        <fullName evidence="2">SigF-like NTF2-like domain-containing protein</fullName>
    </recommendedName>
</protein>
<organism evidence="3 4">
    <name type="scientific">Apatococcus lobatus</name>
    <dbReference type="NCBI Taxonomy" id="904363"/>
    <lineage>
        <taxon>Eukaryota</taxon>
        <taxon>Viridiplantae</taxon>
        <taxon>Chlorophyta</taxon>
        <taxon>core chlorophytes</taxon>
        <taxon>Trebouxiophyceae</taxon>
        <taxon>Chlorellales</taxon>
        <taxon>Chlorellaceae</taxon>
        <taxon>Apatococcus</taxon>
    </lineage>
</organism>
<evidence type="ECO:0000259" key="2">
    <source>
        <dbReference type="Pfam" id="PF24840"/>
    </source>
</evidence>
<keyword evidence="1" id="KW-0812">Transmembrane</keyword>
<dbReference type="SUPFAM" id="SSF54427">
    <property type="entry name" value="NTF2-like"/>
    <property type="match status" value="1"/>
</dbReference>
<dbReference type="EMBL" id="JALJOS010000004">
    <property type="protein sequence ID" value="KAK9840117.1"/>
    <property type="molecule type" value="Genomic_DNA"/>
</dbReference>
<dbReference type="Pfam" id="PF24840">
    <property type="entry name" value="NTF2_SigF"/>
    <property type="match status" value="1"/>
</dbReference>
<keyword evidence="1" id="KW-0472">Membrane</keyword>
<evidence type="ECO:0000256" key="1">
    <source>
        <dbReference type="SAM" id="Phobius"/>
    </source>
</evidence>
<feature type="domain" description="SigF-like NTF2-like" evidence="2">
    <location>
        <begin position="1"/>
        <end position="158"/>
    </location>
</feature>
<gene>
    <name evidence="3" type="ORF">WJX74_003671</name>
</gene>
<dbReference type="PANTHER" id="PTHR35393">
    <property type="entry name" value="CHROMOSOME 1, WHOLE GENOME SHOTGUN SEQUENCE"/>
    <property type="match status" value="1"/>
</dbReference>
<dbReference type="InterPro" id="IPR032710">
    <property type="entry name" value="NTF2-like_dom_sf"/>
</dbReference>